<keyword evidence="2" id="KW-1185">Reference proteome</keyword>
<reference evidence="1" key="1">
    <citation type="submission" date="2023-10" db="EMBL/GenBank/DDBJ databases">
        <authorList>
            <person name="Chen Y."/>
            <person name="Shah S."/>
            <person name="Dougan E. K."/>
            <person name="Thang M."/>
            <person name="Chan C."/>
        </authorList>
    </citation>
    <scope>NUCLEOTIDE SEQUENCE [LARGE SCALE GENOMIC DNA]</scope>
</reference>
<protein>
    <submittedName>
        <fullName evidence="1">Uncharacterized protein</fullName>
    </submittedName>
</protein>
<sequence>MITSDIAQLKGTLAECELRRGLGLETPLDGPLNKLCKVCKEVIDISRIRDKGSEGEDAPAKKSSKK</sequence>
<evidence type="ECO:0000313" key="1">
    <source>
        <dbReference type="EMBL" id="CAK0874179.1"/>
    </source>
</evidence>
<dbReference type="EMBL" id="CAUYUJ010017366">
    <property type="protein sequence ID" value="CAK0874179.1"/>
    <property type="molecule type" value="Genomic_DNA"/>
</dbReference>
<accession>A0ABN9VPV9</accession>
<organism evidence="1 2">
    <name type="scientific">Prorocentrum cordatum</name>
    <dbReference type="NCBI Taxonomy" id="2364126"/>
    <lineage>
        <taxon>Eukaryota</taxon>
        <taxon>Sar</taxon>
        <taxon>Alveolata</taxon>
        <taxon>Dinophyceae</taxon>
        <taxon>Prorocentrales</taxon>
        <taxon>Prorocentraceae</taxon>
        <taxon>Prorocentrum</taxon>
    </lineage>
</organism>
<proteinExistence type="predicted"/>
<feature type="non-terminal residue" evidence="1">
    <location>
        <position position="66"/>
    </location>
</feature>
<dbReference type="Proteomes" id="UP001189429">
    <property type="component" value="Unassembled WGS sequence"/>
</dbReference>
<evidence type="ECO:0000313" key="2">
    <source>
        <dbReference type="Proteomes" id="UP001189429"/>
    </source>
</evidence>
<comment type="caution">
    <text evidence="1">The sequence shown here is derived from an EMBL/GenBank/DDBJ whole genome shotgun (WGS) entry which is preliminary data.</text>
</comment>
<name>A0ABN9VPV9_9DINO</name>
<gene>
    <name evidence="1" type="ORF">PCOR1329_LOCUS59153</name>
</gene>